<evidence type="ECO:0000313" key="3">
    <source>
        <dbReference type="Proteomes" id="UP001165306"/>
    </source>
</evidence>
<protein>
    <submittedName>
        <fullName evidence="2">Helix-turn-helix domain-containing protein</fullName>
    </submittedName>
</protein>
<reference evidence="2" key="1">
    <citation type="submission" date="2022-06" db="EMBL/GenBank/DDBJ databases">
        <title>CFH 74404 Thermomicrobiaceae sp.</title>
        <authorList>
            <person name="Ming H."/>
            <person name="Li W.-J."/>
            <person name="Zhao Z."/>
        </authorList>
    </citation>
    <scope>NUCLEOTIDE SEQUENCE</scope>
    <source>
        <strain evidence="2">CFH 74404</strain>
    </source>
</reference>
<evidence type="ECO:0000259" key="1">
    <source>
        <dbReference type="Pfam" id="PF04326"/>
    </source>
</evidence>
<dbReference type="PANTHER" id="PTHR30595">
    <property type="entry name" value="GLPR-RELATED TRANSCRIPTIONAL REPRESSOR"/>
    <property type="match status" value="1"/>
</dbReference>
<name>A0AA42BC24_9BACT</name>
<dbReference type="Proteomes" id="UP001165306">
    <property type="component" value="Unassembled WGS sequence"/>
</dbReference>
<dbReference type="InterPro" id="IPR036388">
    <property type="entry name" value="WH-like_DNA-bd_sf"/>
</dbReference>
<dbReference type="Pfam" id="PF13749">
    <property type="entry name" value="HATPase_c_4"/>
    <property type="match status" value="1"/>
</dbReference>
<organism evidence="2 3">
    <name type="scientific">Thermalbibacter longus</name>
    <dbReference type="NCBI Taxonomy" id="2951981"/>
    <lineage>
        <taxon>Bacteria</taxon>
        <taxon>Pseudomonadati</taxon>
        <taxon>Thermomicrobiota</taxon>
        <taxon>Thermomicrobia</taxon>
        <taxon>Thermomicrobiales</taxon>
        <taxon>Thermomicrobiaceae</taxon>
        <taxon>Thermalbibacter</taxon>
    </lineage>
</organism>
<dbReference type="Gene3D" id="1.10.10.10">
    <property type="entry name" value="Winged helix-like DNA-binding domain superfamily/Winged helix DNA-binding domain"/>
    <property type="match status" value="1"/>
</dbReference>
<dbReference type="InterPro" id="IPR036390">
    <property type="entry name" value="WH_DNA-bd_sf"/>
</dbReference>
<dbReference type="InterPro" id="IPR007421">
    <property type="entry name" value="Schlafen_AlbA_2_dom"/>
</dbReference>
<dbReference type="Gene3D" id="3.30.565.60">
    <property type="match status" value="1"/>
</dbReference>
<evidence type="ECO:0000313" key="2">
    <source>
        <dbReference type="EMBL" id="MCM8748353.1"/>
    </source>
</evidence>
<dbReference type="AlphaFoldDB" id="A0AA42BC24"/>
<gene>
    <name evidence="2" type="ORF">NET02_04280</name>
</gene>
<dbReference type="PANTHER" id="PTHR30595:SF6">
    <property type="entry name" value="SCHLAFEN ALBA-2 DOMAIN-CONTAINING PROTEIN"/>
    <property type="match status" value="1"/>
</dbReference>
<dbReference type="InterPro" id="IPR038475">
    <property type="entry name" value="RecG_C_sf"/>
</dbReference>
<proteinExistence type="predicted"/>
<dbReference type="Gene3D" id="3.30.950.30">
    <property type="entry name" value="Schlafen, AAA domain"/>
    <property type="match status" value="1"/>
</dbReference>
<dbReference type="EMBL" id="JAMSLR010000002">
    <property type="protein sequence ID" value="MCM8748353.1"/>
    <property type="molecule type" value="Genomic_DNA"/>
</dbReference>
<keyword evidence="3" id="KW-1185">Reference proteome</keyword>
<dbReference type="InterPro" id="IPR038461">
    <property type="entry name" value="Schlafen_AlbA_2_dom_sf"/>
</dbReference>
<accession>A0AA42BC24</accession>
<dbReference type="SUPFAM" id="SSF46785">
    <property type="entry name" value="Winged helix' DNA-binding domain"/>
    <property type="match status" value="1"/>
</dbReference>
<sequence length="447" mass="51142">MELREGEQIELKRQWTDEALKDLAAFANTRGGTLYIGIADDGEVIGTETGEEHIRRIVNVIRSRLGIAPSVQIEEVSGRPVIAIQVEPVRELVHCNGRYLRRVGNTNRDFTPEELTRRVLEHSALTWNELPTPWGPDRVDREAHRRFASLARDRLPQVDPEDPILTLKNLGLIRENRLTRAGALLFAERPQELFPQARLRVGVFKGVTEIADSHEFEGTLWAQLEGATERFRRLLQVRFEVTSGQLSLEGLRRQEVWEYPLPALREAMINALIHRDYTLSADVQIRLYDDRLEIWSPGGLPPGITIDDLRQPGHPSYPRNPLLARAFYFANLIEQWGTGTTRIIEQCRQAGLPEPEFREDAGGVRVVFINDLYTPTRLRKLGLQERQIQAVVFVRHRGSITNREYRQLTGVSNKTAYLDLNDLVQRGILVPAGEGRHVRYELKVTEK</sequence>
<feature type="domain" description="Schlafen AlbA-2" evidence="1">
    <location>
        <begin position="5"/>
        <end position="109"/>
    </location>
</feature>
<comment type="caution">
    <text evidence="2">The sequence shown here is derived from an EMBL/GenBank/DDBJ whole genome shotgun (WGS) entry which is preliminary data.</text>
</comment>
<dbReference type="RefSeq" id="WP_284056134.1">
    <property type="nucleotide sequence ID" value="NZ_JAMSLR010000002.1"/>
</dbReference>
<dbReference type="Pfam" id="PF04326">
    <property type="entry name" value="SLFN_AlbA_2"/>
    <property type="match status" value="1"/>
</dbReference>